<dbReference type="RefSeq" id="WP_091341218.1">
    <property type="nucleotide sequence ID" value="NZ_FNRM01000003.1"/>
</dbReference>
<accession>A0A1H4AX60</accession>
<gene>
    <name evidence="1" type="ORF">SAMN04488051_10365</name>
</gene>
<keyword evidence="2" id="KW-1185">Reference proteome</keyword>
<protein>
    <submittedName>
        <fullName evidence="1">Uncharacterized protein</fullName>
    </submittedName>
</protein>
<reference evidence="1 2" key="1">
    <citation type="submission" date="2016-10" db="EMBL/GenBank/DDBJ databases">
        <authorList>
            <person name="de Groot N.N."/>
        </authorList>
    </citation>
    <scope>NUCLEOTIDE SEQUENCE [LARGE SCALE GENOMIC DNA]</scope>
    <source>
        <strain evidence="1 2">CGMCC 1.3430</strain>
    </source>
</reference>
<dbReference type="EMBL" id="FNRM01000003">
    <property type="protein sequence ID" value="SEA40414.1"/>
    <property type="molecule type" value="Genomic_DNA"/>
</dbReference>
<organism evidence="1 2">
    <name type="scientific">Alkalimonas amylolytica</name>
    <dbReference type="NCBI Taxonomy" id="152573"/>
    <lineage>
        <taxon>Bacteria</taxon>
        <taxon>Pseudomonadati</taxon>
        <taxon>Pseudomonadota</taxon>
        <taxon>Gammaproteobacteria</taxon>
        <taxon>Alkalimonas</taxon>
    </lineage>
</organism>
<dbReference type="OrthoDB" id="6327781at2"/>
<evidence type="ECO:0000313" key="1">
    <source>
        <dbReference type="EMBL" id="SEA40414.1"/>
    </source>
</evidence>
<name>A0A1H4AX60_ALKAM</name>
<sequence length="367" mass="41934">MNDLSLEQKLTSELSRGDFSRILTQQSYEYKSIFINRIRPDNNNARFFPAVIASDQLSYQITTRRLTKAQLVERLDCKDTVVIGKSCIVNCFNRGTVEWKKANDTIASILELAAHVSVSELIQVPTIYPLENDSYQILTGHRRFFAMVYTNGIDGAAHFKVYHNKPSLPRTKQFQENASREDLPKYGKLQAFQEAMLELDTLGAMRQKTEGKSLTVREISSLLGISMGAFDNYNVLTRYPAVLEAYQNGNSTSFIAMKKIVVNEEQKVREQTGQTMLNIEQKRAINKQLKNILSNARVDKGTQKKKRYRLGTVDSPELMKVILTENLLAMDTSIDWDSINWAQPKEVNEAFERVVSFLKNRLESQQP</sequence>
<dbReference type="CDD" id="cd16387">
    <property type="entry name" value="ParB_N_Srx"/>
    <property type="match status" value="1"/>
</dbReference>
<dbReference type="STRING" id="152573.SAMN04488051_10365"/>
<dbReference type="AlphaFoldDB" id="A0A1H4AX60"/>
<dbReference type="Proteomes" id="UP000198773">
    <property type="component" value="Unassembled WGS sequence"/>
</dbReference>
<proteinExistence type="predicted"/>
<evidence type="ECO:0000313" key="2">
    <source>
        <dbReference type="Proteomes" id="UP000198773"/>
    </source>
</evidence>